<keyword evidence="2" id="KW-0808">Transferase</keyword>
<evidence type="ECO:0000256" key="5">
    <source>
        <dbReference type="ARBA" id="ARBA00022750"/>
    </source>
</evidence>
<keyword evidence="8 10" id="KW-0695">RNA-directed DNA polymerase</keyword>
<keyword evidence="6" id="KW-0255">Endonuclease</keyword>
<comment type="caution">
    <text evidence="10">The sequence shown here is derived from an EMBL/GenBank/DDBJ whole genome shotgun (WGS) entry which is preliminary data.</text>
</comment>
<evidence type="ECO:0000313" key="11">
    <source>
        <dbReference type="Proteomes" id="UP000198211"/>
    </source>
</evidence>
<dbReference type="InterPro" id="IPR051320">
    <property type="entry name" value="Viral_Replic_Matur_Polypro"/>
</dbReference>
<evidence type="ECO:0000259" key="9">
    <source>
        <dbReference type="Pfam" id="PF17917"/>
    </source>
</evidence>
<keyword evidence="1" id="KW-0645">Protease</keyword>
<evidence type="ECO:0000256" key="2">
    <source>
        <dbReference type="ARBA" id="ARBA00022679"/>
    </source>
</evidence>
<accession>A0A225V076</accession>
<dbReference type="GO" id="GO:0003964">
    <property type="term" value="F:RNA-directed DNA polymerase activity"/>
    <property type="evidence" value="ECO:0007669"/>
    <property type="project" value="UniProtKB-KW"/>
</dbReference>
<evidence type="ECO:0000256" key="1">
    <source>
        <dbReference type="ARBA" id="ARBA00022670"/>
    </source>
</evidence>
<keyword evidence="3" id="KW-0548">Nucleotidyltransferase</keyword>
<evidence type="ECO:0000256" key="4">
    <source>
        <dbReference type="ARBA" id="ARBA00022722"/>
    </source>
</evidence>
<dbReference type="Pfam" id="PF17917">
    <property type="entry name" value="RT_RNaseH"/>
    <property type="match status" value="1"/>
</dbReference>
<keyword evidence="5" id="KW-0064">Aspartyl protease</keyword>
<dbReference type="PANTHER" id="PTHR33064:SF37">
    <property type="entry name" value="RIBONUCLEASE H"/>
    <property type="match status" value="1"/>
</dbReference>
<organism evidence="10 11">
    <name type="scientific">Phytophthora megakarya</name>
    <dbReference type="NCBI Taxonomy" id="4795"/>
    <lineage>
        <taxon>Eukaryota</taxon>
        <taxon>Sar</taxon>
        <taxon>Stramenopiles</taxon>
        <taxon>Oomycota</taxon>
        <taxon>Peronosporomycetes</taxon>
        <taxon>Peronosporales</taxon>
        <taxon>Peronosporaceae</taxon>
        <taxon>Phytophthora</taxon>
    </lineage>
</organism>
<dbReference type="Gene3D" id="3.30.70.270">
    <property type="match status" value="1"/>
</dbReference>
<dbReference type="AlphaFoldDB" id="A0A225V076"/>
<evidence type="ECO:0000256" key="3">
    <source>
        <dbReference type="ARBA" id="ARBA00022695"/>
    </source>
</evidence>
<name>A0A225V076_9STRA</name>
<dbReference type="GO" id="GO:0004190">
    <property type="term" value="F:aspartic-type endopeptidase activity"/>
    <property type="evidence" value="ECO:0007669"/>
    <property type="project" value="UniProtKB-KW"/>
</dbReference>
<reference evidence="11" key="1">
    <citation type="submission" date="2017-03" db="EMBL/GenBank/DDBJ databases">
        <title>Phytopthora megakarya and P. palmivora, two closely related causual agents of cacao black pod achieved similar genome size and gene model numbers by different mechanisms.</title>
        <authorList>
            <person name="Ali S."/>
            <person name="Shao J."/>
            <person name="Larry D.J."/>
            <person name="Kronmiller B."/>
            <person name="Shen D."/>
            <person name="Strem M.D."/>
            <person name="Melnick R.L."/>
            <person name="Guiltinan M.J."/>
            <person name="Tyler B.M."/>
            <person name="Meinhardt L.W."/>
            <person name="Bailey B.A."/>
        </authorList>
    </citation>
    <scope>NUCLEOTIDE SEQUENCE [LARGE SCALE GENOMIC DNA]</scope>
    <source>
        <strain evidence="11">zdho120</strain>
    </source>
</reference>
<keyword evidence="4" id="KW-0540">Nuclease</keyword>
<gene>
    <name evidence="10" type="ORF">PHMEG_00030628</name>
</gene>
<protein>
    <submittedName>
        <fullName evidence="10">Reverse transcriptase</fullName>
    </submittedName>
</protein>
<dbReference type="GO" id="GO:0006508">
    <property type="term" value="P:proteolysis"/>
    <property type="evidence" value="ECO:0007669"/>
    <property type="project" value="UniProtKB-KW"/>
</dbReference>
<feature type="domain" description="Reverse transcriptase RNase H-like" evidence="9">
    <location>
        <begin position="110"/>
        <end position="164"/>
    </location>
</feature>
<dbReference type="Proteomes" id="UP000198211">
    <property type="component" value="Unassembled WGS sequence"/>
</dbReference>
<proteinExistence type="predicted"/>
<keyword evidence="7" id="KW-0378">Hydrolase</keyword>
<evidence type="ECO:0000256" key="8">
    <source>
        <dbReference type="ARBA" id="ARBA00022918"/>
    </source>
</evidence>
<dbReference type="SUPFAM" id="SSF56672">
    <property type="entry name" value="DNA/RNA polymerases"/>
    <property type="match status" value="1"/>
</dbReference>
<dbReference type="InterPro" id="IPR041373">
    <property type="entry name" value="RT_RNaseH"/>
</dbReference>
<dbReference type="GO" id="GO:0004519">
    <property type="term" value="F:endonuclease activity"/>
    <property type="evidence" value="ECO:0007669"/>
    <property type="project" value="UniProtKB-KW"/>
</dbReference>
<dbReference type="InterPro" id="IPR043502">
    <property type="entry name" value="DNA/RNA_pol_sf"/>
</dbReference>
<sequence>MPKAEYLRHNVSHDELETNPKDLSAFTDLEFPGFLRDMQTFLGSLNYYSRFIENHALYASVLYQLREIAYATMEKGVWIPGGSMLTDRSRWIDKLWWLYMPVIGQSPVQLMQEYAQTYYPVMFASPTLKSTELNYGIAEKEVLALLRILDLNYNTLFGRPTRIQCITRSPGTVGRATFTLDPRDRQVCKGEDKILDILDASITPRSELDEALISIAPKKEPRRKIEAPTPTVRPDEDLYVASFDGSVRVKRVVKDRSGFVEGLTVNDAKYHDLLLCLDLLEGTDPLRLVIRGYSNLGIR</sequence>
<keyword evidence="11" id="KW-1185">Reference proteome</keyword>
<dbReference type="PANTHER" id="PTHR33064">
    <property type="entry name" value="POL PROTEIN"/>
    <property type="match status" value="1"/>
</dbReference>
<evidence type="ECO:0000256" key="6">
    <source>
        <dbReference type="ARBA" id="ARBA00022759"/>
    </source>
</evidence>
<evidence type="ECO:0000256" key="7">
    <source>
        <dbReference type="ARBA" id="ARBA00022801"/>
    </source>
</evidence>
<evidence type="ECO:0000313" key="10">
    <source>
        <dbReference type="EMBL" id="OWY98573.1"/>
    </source>
</evidence>
<dbReference type="EMBL" id="NBNE01009274">
    <property type="protein sequence ID" value="OWY98573.1"/>
    <property type="molecule type" value="Genomic_DNA"/>
</dbReference>
<dbReference type="InterPro" id="IPR043128">
    <property type="entry name" value="Rev_trsase/Diguanyl_cyclase"/>
</dbReference>